<dbReference type="GO" id="GO:0016491">
    <property type="term" value="F:oxidoreductase activity"/>
    <property type="evidence" value="ECO:0007669"/>
    <property type="project" value="UniProtKB-KW"/>
</dbReference>
<dbReference type="SUPFAM" id="SSF51735">
    <property type="entry name" value="NAD(P)-binding Rossmann-fold domains"/>
    <property type="match status" value="1"/>
</dbReference>
<evidence type="ECO:0000313" key="7">
    <source>
        <dbReference type="Proteomes" id="UP001597034"/>
    </source>
</evidence>
<dbReference type="Pfam" id="PF13561">
    <property type="entry name" value="adh_short_C2"/>
    <property type="match status" value="1"/>
</dbReference>
<dbReference type="EMBL" id="JBHUDO010000004">
    <property type="protein sequence ID" value="MFD1647915.1"/>
    <property type="molecule type" value="Genomic_DNA"/>
</dbReference>
<dbReference type="RefSeq" id="WP_256401608.1">
    <property type="nucleotide sequence ID" value="NZ_JANHJR010000004.1"/>
</dbReference>
<dbReference type="PRINTS" id="PR00081">
    <property type="entry name" value="GDHRDH"/>
</dbReference>
<dbReference type="Proteomes" id="UP001597034">
    <property type="component" value="Unassembled WGS sequence"/>
</dbReference>
<dbReference type="NCBIfam" id="NF005559">
    <property type="entry name" value="PRK07231.1"/>
    <property type="match status" value="1"/>
</dbReference>
<keyword evidence="2 6" id="KW-0560">Oxidoreductase</keyword>
<name>A0ABD6DRD0_9EURY</name>
<evidence type="ECO:0000313" key="6">
    <source>
        <dbReference type="EMBL" id="MFD1647915.1"/>
    </source>
</evidence>
<evidence type="ECO:0000259" key="5">
    <source>
        <dbReference type="SMART" id="SM00822"/>
    </source>
</evidence>
<keyword evidence="7" id="KW-1185">Reference proteome</keyword>
<evidence type="ECO:0000256" key="4">
    <source>
        <dbReference type="ARBA" id="ARBA00023098"/>
    </source>
</evidence>
<gene>
    <name evidence="6" type="ORF">ACFSBL_19675</name>
</gene>
<dbReference type="InterPro" id="IPR057326">
    <property type="entry name" value="KR_dom"/>
</dbReference>
<dbReference type="EC" id="1.1.1.-" evidence="6"/>
<feature type="domain" description="Ketoreductase" evidence="5">
    <location>
        <begin position="8"/>
        <end position="190"/>
    </location>
</feature>
<dbReference type="PROSITE" id="PS00061">
    <property type="entry name" value="ADH_SHORT"/>
    <property type="match status" value="1"/>
</dbReference>
<organism evidence="6 7">
    <name type="scientific">Haloarchaeobius litoreus</name>
    <dbReference type="NCBI Taxonomy" id="755306"/>
    <lineage>
        <taxon>Archaea</taxon>
        <taxon>Methanobacteriati</taxon>
        <taxon>Methanobacteriota</taxon>
        <taxon>Stenosarchaea group</taxon>
        <taxon>Halobacteria</taxon>
        <taxon>Halobacteriales</taxon>
        <taxon>Halorubellaceae</taxon>
        <taxon>Haloarchaeobius</taxon>
    </lineage>
</organism>
<comment type="similarity">
    <text evidence="1">Belongs to the short-chain dehydrogenases/reductases (SDR) family.</text>
</comment>
<evidence type="ECO:0000256" key="1">
    <source>
        <dbReference type="ARBA" id="ARBA00006484"/>
    </source>
</evidence>
<comment type="caution">
    <text evidence="6">The sequence shown here is derived from an EMBL/GenBank/DDBJ whole genome shotgun (WGS) entry which is preliminary data.</text>
</comment>
<dbReference type="AlphaFoldDB" id="A0ABD6DRD0"/>
<dbReference type="CDD" id="cd05233">
    <property type="entry name" value="SDR_c"/>
    <property type="match status" value="1"/>
</dbReference>
<accession>A0ABD6DRD0</accession>
<dbReference type="Gene3D" id="3.40.50.720">
    <property type="entry name" value="NAD(P)-binding Rossmann-like Domain"/>
    <property type="match status" value="1"/>
</dbReference>
<dbReference type="InterPro" id="IPR002347">
    <property type="entry name" value="SDR_fam"/>
</dbReference>
<dbReference type="InterPro" id="IPR020904">
    <property type="entry name" value="Sc_DH/Rdtase_CS"/>
</dbReference>
<sequence>MPDLLDSRTAVVTGAASGNGRAIATRLAEYGADIVIADVRRDPREGGVPTHEHINETTAANAVYVECDVTEWDDICTAIERAEQLGGLDIMVNNAGVLESGPLTELTEREFDRVMDINVKGTFFGSKAAAEVLIDGGGGSIINLSSMAGIVGGSENSIYCASKGAIRLLTYSLAAELGPHGIRVNAIHPGPIDTRMISDDIDIVGSDRADDYRQSIPLQRFGTPEDVGNAAVYLASDLSEFVTGSSLVVDGGISNTGGVN</sequence>
<proteinExistence type="inferred from homology"/>
<keyword evidence="4" id="KW-0443">Lipid metabolism</keyword>
<dbReference type="FunFam" id="3.40.50.720:FF:000084">
    <property type="entry name" value="Short-chain dehydrogenase reductase"/>
    <property type="match status" value="1"/>
</dbReference>
<dbReference type="PANTHER" id="PTHR43180">
    <property type="entry name" value="3-OXOACYL-(ACYL-CARRIER-PROTEIN) REDUCTASE (AFU_ORTHOLOGUE AFUA_6G11210)"/>
    <property type="match status" value="1"/>
</dbReference>
<dbReference type="SMART" id="SM00822">
    <property type="entry name" value="PKS_KR"/>
    <property type="match status" value="1"/>
</dbReference>
<dbReference type="GO" id="GO:0006629">
    <property type="term" value="P:lipid metabolic process"/>
    <property type="evidence" value="ECO:0007669"/>
    <property type="project" value="UniProtKB-KW"/>
</dbReference>
<protein>
    <submittedName>
        <fullName evidence="6">SDR family NAD(P)-dependent oxidoreductase</fullName>
        <ecNumber evidence="6">1.1.1.-</ecNumber>
    </submittedName>
</protein>
<reference evidence="6 7" key="1">
    <citation type="journal article" date="2019" name="Int. J. Syst. Evol. Microbiol.">
        <title>The Global Catalogue of Microorganisms (GCM) 10K type strain sequencing project: providing services to taxonomists for standard genome sequencing and annotation.</title>
        <authorList>
            <consortium name="The Broad Institute Genomics Platform"/>
            <consortium name="The Broad Institute Genome Sequencing Center for Infectious Disease"/>
            <person name="Wu L."/>
            <person name="Ma J."/>
        </authorList>
    </citation>
    <scope>NUCLEOTIDE SEQUENCE [LARGE SCALE GENOMIC DNA]</scope>
    <source>
        <strain evidence="6 7">CGMCC 1.10390</strain>
    </source>
</reference>
<evidence type="ECO:0000256" key="3">
    <source>
        <dbReference type="ARBA" id="ARBA00023027"/>
    </source>
</evidence>
<keyword evidence="3" id="KW-0520">NAD</keyword>
<evidence type="ECO:0000256" key="2">
    <source>
        <dbReference type="ARBA" id="ARBA00023002"/>
    </source>
</evidence>
<dbReference type="PANTHER" id="PTHR43180:SF28">
    <property type="entry name" value="NAD(P)-BINDING ROSSMANN-FOLD SUPERFAMILY PROTEIN"/>
    <property type="match status" value="1"/>
</dbReference>
<dbReference type="PRINTS" id="PR00080">
    <property type="entry name" value="SDRFAMILY"/>
</dbReference>
<dbReference type="InterPro" id="IPR036291">
    <property type="entry name" value="NAD(P)-bd_dom_sf"/>
</dbReference>